<gene>
    <name evidence="6" type="ORF">QJS04_geneDACA003395</name>
</gene>
<dbReference type="GO" id="GO:0015031">
    <property type="term" value="P:protein transport"/>
    <property type="evidence" value="ECO:0007669"/>
    <property type="project" value="UniProtKB-KW"/>
</dbReference>
<comment type="caution">
    <text evidence="6">The sequence shown here is derived from an EMBL/GenBank/DDBJ whole genome shotgun (WGS) entry which is preliminary data.</text>
</comment>
<comment type="subcellular location">
    <subcellularLocation>
        <location evidence="1">Endosome</location>
    </subcellularLocation>
</comment>
<dbReference type="EMBL" id="JAUJYN010000002">
    <property type="protein sequence ID" value="KAK1279003.1"/>
    <property type="molecule type" value="Genomic_DNA"/>
</dbReference>
<organism evidence="6 7">
    <name type="scientific">Acorus gramineus</name>
    <name type="common">Dwarf sweet flag</name>
    <dbReference type="NCBI Taxonomy" id="55184"/>
    <lineage>
        <taxon>Eukaryota</taxon>
        <taxon>Viridiplantae</taxon>
        <taxon>Streptophyta</taxon>
        <taxon>Embryophyta</taxon>
        <taxon>Tracheophyta</taxon>
        <taxon>Spermatophyta</taxon>
        <taxon>Magnoliopsida</taxon>
        <taxon>Liliopsida</taxon>
        <taxon>Acoraceae</taxon>
        <taxon>Acorus</taxon>
    </lineage>
</organism>
<evidence type="ECO:0000256" key="2">
    <source>
        <dbReference type="ARBA" id="ARBA00010704"/>
    </source>
</evidence>
<dbReference type="GO" id="GO:0005768">
    <property type="term" value="C:endosome"/>
    <property type="evidence" value="ECO:0007669"/>
    <property type="project" value="UniProtKB-SubCell"/>
</dbReference>
<dbReference type="GO" id="GO:0032456">
    <property type="term" value="P:endocytic recycling"/>
    <property type="evidence" value="ECO:0007669"/>
    <property type="project" value="InterPro"/>
</dbReference>
<evidence type="ECO:0000256" key="3">
    <source>
        <dbReference type="ARBA" id="ARBA00022448"/>
    </source>
</evidence>
<keyword evidence="4" id="KW-0967">Endosome</keyword>
<dbReference type="PANTHER" id="PTHR13673">
    <property type="entry name" value="ESOPHAGEAL CANCER ASSOCIATED PROTEIN"/>
    <property type="match status" value="1"/>
</dbReference>
<dbReference type="InterPro" id="IPR029705">
    <property type="entry name" value="VPS35L"/>
</dbReference>
<comment type="similarity">
    <text evidence="2">Belongs to the VPS35L family.</text>
</comment>
<evidence type="ECO:0000313" key="6">
    <source>
        <dbReference type="EMBL" id="KAK1279003.1"/>
    </source>
</evidence>
<proteinExistence type="inferred from homology"/>
<evidence type="ECO:0000256" key="5">
    <source>
        <dbReference type="ARBA" id="ARBA00022927"/>
    </source>
</evidence>
<accession>A0AAV9BRU3</accession>
<keyword evidence="7" id="KW-1185">Reference proteome</keyword>
<protein>
    <submittedName>
        <fullName evidence="6">Uncharacterized protein</fullName>
    </submittedName>
</protein>
<keyword evidence="5" id="KW-0653">Protein transport</keyword>
<dbReference type="PANTHER" id="PTHR13673:SF0">
    <property type="entry name" value="VPS35 ENDOSOMAL PROTEIN-SORTING FACTOR-LIKE"/>
    <property type="match status" value="1"/>
</dbReference>
<sequence>MEWWEAVEGCRDLSLGQGMYVMVDEAEDLTDGCYDPLRRLSSNVAGTVQVHDRLLKDAHLEQLDDPPSTLAEGFKTVTRQEYVTRLHELKDDIGLAWRANDRLKALNILMPFQQGMYQRILNLLMYVMMQKKLVITGFAKLVPFVSFFHECKDPLASVYCHLYMVRCAQKSLPGYKGHLITSIKDISFLLRQFVSVKEIFYAEHLKDKKLVIALTVPVIEWIMKCIFKNVHQSEVEDIFEELGLGRTMSNVTGNVPGISVVFHHLLKELSADIVSLYALNTIQLFEYYKDMSIDQVISHYETLNEYLVTVEAYLDLILQYQMDNYLAIILDGISTQVFEKRVTENDSDILQSVLVKLINHFNDIEDVFALSHFTEILDVLNGNSRDVINTHILIKATRSGYIHDPSILERLFDVAQSLHGSIDFLSLDVDCQQRARLITRFVQMVDFGSEKEHHLTFLVECRAAFGKLNLLKGHLRVEHLWVRRKDPRFFSIVSQVPCVRVFSKRVPRSWTISDCQSLKKGHHVGRMTMTCIHGSSAAQSFPKKNTKSITETLVHSCNNIAMKAIKDVKEFPGFVKACITFNEVTIPSVSAGVRRIYLYLETAELCENDVIVNTMQNIVFDTAKSRDGMSMVTLGLRMKMLYAIVSLSAALSQKEFPYLVKNRWASHEIVSICSKLMEIAKSCLHAGDTYMLSTMNVFDKCMSKLISDATHGLDIVGLVKAYA</sequence>
<evidence type="ECO:0000256" key="4">
    <source>
        <dbReference type="ARBA" id="ARBA00022753"/>
    </source>
</evidence>
<keyword evidence="3" id="KW-0813">Transport</keyword>
<name>A0AAV9BRU3_ACOGR</name>
<evidence type="ECO:0000256" key="1">
    <source>
        <dbReference type="ARBA" id="ARBA00004177"/>
    </source>
</evidence>
<dbReference type="AlphaFoldDB" id="A0AAV9BRU3"/>
<reference evidence="6" key="2">
    <citation type="submission" date="2023-06" db="EMBL/GenBank/DDBJ databases">
        <authorList>
            <person name="Ma L."/>
            <person name="Liu K.-W."/>
            <person name="Li Z."/>
            <person name="Hsiao Y.-Y."/>
            <person name="Qi Y."/>
            <person name="Fu T."/>
            <person name="Tang G."/>
            <person name="Zhang D."/>
            <person name="Sun W.-H."/>
            <person name="Liu D.-K."/>
            <person name="Li Y."/>
            <person name="Chen G.-Z."/>
            <person name="Liu X.-D."/>
            <person name="Liao X.-Y."/>
            <person name="Jiang Y.-T."/>
            <person name="Yu X."/>
            <person name="Hao Y."/>
            <person name="Huang J."/>
            <person name="Zhao X.-W."/>
            <person name="Ke S."/>
            <person name="Chen Y.-Y."/>
            <person name="Wu W.-L."/>
            <person name="Hsu J.-L."/>
            <person name="Lin Y.-F."/>
            <person name="Huang M.-D."/>
            <person name="Li C.-Y."/>
            <person name="Huang L."/>
            <person name="Wang Z.-W."/>
            <person name="Zhao X."/>
            <person name="Zhong W.-Y."/>
            <person name="Peng D.-H."/>
            <person name="Ahmad S."/>
            <person name="Lan S."/>
            <person name="Zhang J.-S."/>
            <person name="Tsai W.-C."/>
            <person name="Van De Peer Y."/>
            <person name="Liu Z.-J."/>
        </authorList>
    </citation>
    <scope>NUCLEOTIDE SEQUENCE</scope>
    <source>
        <strain evidence="6">SCP</strain>
        <tissue evidence="6">Leaves</tissue>
    </source>
</reference>
<dbReference type="Proteomes" id="UP001179952">
    <property type="component" value="Unassembled WGS sequence"/>
</dbReference>
<evidence type="ECO:0000313" key="7">
    <source>
        <dbReference type="Proteomes" id="UP001179952"/>
    </source>
</evidence>
<reference evidence="6" key="1">
    <citation type="journal article" date="2023" name="Nat. Commun.">
        <title>Diploid and tetraploid genomes of Acorus and the evolution of monocots.</title>
        <authorList>
            <person name="Ma L."/>
            <person name="Liu K.W."/>
            <person name="Li Z."/>
            <person name="Hsiao Y.Y."/>
            <person name="Qi Y."/>
            <person name="Fu T."/>
            <person name="Tang G.D."/>
            <person name="Zhang D."/>
            <person name="Sun W.H."/>
            <person name="Liu D.K."/>
            <person name="Li Y."/>
            <person name="Chen G.Z."/>
            <person name="Liu X.D."/>
            <person name="Liao X.Y."/>
            <person name="Jiang Y.T."/>
            <person name="Yu X."/>
            <person name="Hao Y."/>
            <person name="Huang J."/>
            <person name="Zhao X.W."/>
            <person name="Ke S."/>
            <person name="Chen Y.Y."/>
            <person name="Wu W.L."/>
            <person name="Hsu J.L."/>
            <person name="Lin Y.F."/>
            <person name="Huang M.D."/>
            <person name="Li C.Y."/>
            <person name="Huang L."/>
            <person name="Wang Z.W."/>
            <person name="Zhao X."/>
            <person name="Zhong W.Y."/>
            <person name="Peng D.H."/>
            <person name="Ahmad S."/>
            <person name="Lan S."/>
            <person name="Zhang J.S."/>
            <person name="Tsai W.C."/>
            <person name="Van de Peer Y."/>
            <person name="Liu Z.J."/>
        </authorList>
    </citation>
    <scope>NUCLEOTIDE SEQUENCE</scope>
    <source>
        <strain evidence="6">SCP</strain>
    </source>
</reference>